<dbReference type="Gene3D" id="3.10.450.50">
    <property type="match status" value="1"/>
</dbReference>
<gene>
    <name evidence="1" type="ORF">IAQ67_03235</name>
</gene>
<sequence>MNPHRTLPPAVETYFTSANKSQLEVLTSAFDKDALILDNHREIKGMEAIKSWCEAEILGPNVTFEIVDMDDSNNTIVVFAKVDGDFDKSNLPDPLLLKHQFIVNNNKIKELIITLP</sequence>
<dbReference type="RefSeq" id="WP_190298590.1">
    <property type="nucleotide sequence ID" value="NZ_CP061172.1"/>
</dbReference>
<dbReference type="InterPro" id="IPR032710">
    <property type="entry name" value="NTF2-like_dom_sf"/>
</dbReference>
<organism evidence="1 2">
    <name type="scientific">Paenibacillus peoriae</name>
    <dbReference type="NCBI Taxonomy" id="59893"/>
    <lineage>
        <taxon>Bacteria</taxon>
        <taxon>Bacillati</taxon>
        <taxon>Bacillota</taxon>
        <taxon>Bacilli</taxon>
        <taxon>Bacillales</taxon>
        <taxon>Paenibacillaceae</taxon>
        <taxon>Paenibacillus</taxon>
    </lineage>
</organism>
<name>A0A7H0YAM0_9BACL</name>
<dbReference type="EMBL" id="CP061172">
    <property type="protein sequence ID" value="QNR68128.1"/>
    <property type="molecule type" value="Genomic_DNA"/>
</dbReference>
<accession>A0A7H0YAM0</accession>
<protein>
    <submittedName>
        <fullName evidence="1">Nuclear transport factor 2 family protein</fullName>
    </submittedName>
</protein>
<dbReference type="Proteomes" id="UP000516384">
    <property type="component" value="Chromosome"/>
</dbReference>
<evidence type="ECO:0000313" key="1">
    <source>
        <dbReference type="EMBL" id="QNR68128.1"/>
    </source>
</evidence>
<dbReference type="SUPFAM" id="SSF54427">
    <property type="entry name" value="NTF2-like"/>
    <property type="match status" value="1"/>
</dbReference>
<evidence type="ECO:0000313" key="2">
    <source>
        <dbReference type="Proteomes" id="UP000516384"/>
    </source>
</evidence>
<proteinExistence type="predicted"/>
<dbReference type="AlphaFoldDB" id="A0A7H0YAM0"/>
<reference evidence="1 2" key="1">
    <citation type="submission" date="2020-09" db="EMBL/GenBank/DDBJ databases">
        <title>Characterization of Paenibacillus peoriae strain ZF390 with broad-spectrum antimicrobial activity as a potential biocontrol agent.</title>
        <authorList>
            <person name="Li L."/>
            <person name="Zhao Y."/>
            <person name="Li B."/>
            <person name="Xie X."/>
        </authorList>
    </citation>
    <scope>NUCLEOTIDE SEQUENCE [LARGE SCALE GENOMIC DNA]</scope>
    <source>
        <strain evidence="1 2">ZF390</strain>
    </source>
</reference>